<dbReference type="PANTHER" id="PTHR31118:SF12">
    <property type="entry name" value="CYCLASE-LIKE PROTEIN 2"/>
    <property type="match status" value="1"/>
</dbReference>
<dbReference type="Pfam" id="PF04199">
    <property type="entry name" value="Cyclase"/>
    <property type="match status" value="1"/>
</dbReference>
<dbReference type="SUPFAM" id="SSF102198">
    <property type="entry name" value="Putative cyclase"/>
    <property type="match status" value="1"/>
</dbReference>
<dbReference type="OrthoDB" id="7067800at2"/>
<evidence type="ECO:0000313" key="2">
    <source>
        <dbReference type="Proteomes" id="UP001058003"/>
    </source>
</evidence>
<accession>A0A9Q9IED2</accession>
<dbReference type="RefSeq" id="WP_052386858.1">
    <property type="nucleotide sequence ID" value="NZ_CP073767.1"/>
</dbReference>
<organism evidence="1 2">
    <name type="scientific">Dactylosporangium aurantiacum</name>
    <dbReference type="NCBI Taxonomy" id="35754"/>
    <lineage>
        <taxon>Bacteria</taxon>
        <taxon>Bacillati</taxon>
        <taxon>Actinomycetota</taxon>
        <taxon>Actinomycetes</taxon>
        <taxon>Micromonosporales</taxon>
        <taxon>Micromonosporaceae</taxon>
        <taxon>Dactylosporangium</taxon>
    </lineage>
</organism>
<dbReference type="GO" id="GO:0019441">
    <property type="term" value="P:L-tryptophan catabolic process to kynurenine"/>
    <property type="evidence" value="ECO:0007669"/>
    <property type="project" value="InterPro"/>
</dbReference>
<keyword evidence="2" id="KW-1185">Reference proteome</keyword>
<dbReference type="AlphaFoldDB" id="A0A9Q9IED2"/>
<name>A0A9Q9IED2_9ACTN</name>
<dbReference type="KEGG" id="daur:Daura_00100"/>
<sequence>MIGVDRWLKAVVDLSHPLSPGFPGHPSTRPPRAGTVADLAHEGCFKQRWDLDEHSGTHLDAPAHFLEGGRTVDLLPAEDLVLCAAVVDLRPRAAADPDALVEVEDVLAWEREHGELPRRCAVLAQTGWSSRVGDRLAYHGIDGDGLPHWPGFAPATAAFLVRERPQVTALGVDTPSLDSAGNERAGCPVHRTWLHGRRFGLEHLTNLAALPAAGAAIVVGAVSLAGGSGAPARVLGLVPTAG</sequence>
<dbReference type="Gene3D" id="3.50.30.50">
    <property type="entry name" value="Putative cyclase"/>
    <property type="match status" value="1"/>
</dbReference>
<protein>
    <submittedName>
        <fullName evidence="1">Cyclase family protein</fullName>
    </submittedName>
</protein>
<proteinExistence type="predicted"/>
<dbReference type="PANTHER" id="PTHR31118">
    <property type="entry name" value="CYCLASE-LIKE PROTEIN 2"/>
    <property type="match status" value="1"/>
</dbReference>
<dbReference type="Proteomes" id="UP001058003">
    <property type="component" value="Chromosome"/>
</dbReference>
<dbReference type="GO" id="GO:0004061">
    <property type="term" value="F:arylformamidase activity"/>
    <property type="evidence" value="ECO:0007669"/>
    <property type="project" value="InterPro"/>
</dbReference>
<reference evidence="1" key="1">
    <citation type="submission" date="2021-04" db="EMBL/GenBank/DDBJ databases">
        <title>Dactylosporangium aurantiacum NRRL B-8018 full assembly.</title>
        <authorList>
            <person name="Hartkoorn R.C."/>
            <person name="Beaudoing E."/>
            <person name="Hot D."/>
        </authorList>
    </citation>
    <scope>NUCLEOTIDE SEQUENCE</scope>
    <source>
        <strain evidence="1">NRRL B-8018</strain>
    </source>
</reference>
<dbReference type="InterPro" id="IPR007325">
    <property type="entry name" value="KFase/CYL"/>
</dbReference>
<dbReference type="InterPro" id="IPR037175">
    <property type="entry name" value="KFase_sf"/>
</dbReference>
<evidence type="ECO:0000313" key="1">
    <source>
        <dbReference type="EMBL" id="UWZ54749.1"/>
    </source>
</evidence>
<dbReference type="EMBL" id="CP073767">
    <property type="protein sequence ID" value="UWZ54749.1"/>
    <property type="molecule type" value="Genomic_DNA"/>
</dbReference>
<gene>
    <name evidence="1" type="ORF">Daura_00100</name>
</gene>